<evidence type="ECO:0000313" key="2">
    <source>
        <dbReference type="Proteomes" id="UP000239724"/>
    </source>
</evidence>
<dbReference type="OrthoDB" id="7351360at2"/>
<keyword evidence="2" id="KW-1185">Reference proteome</keyword>
<dbReference type="PROSITE" id="PS51257">
    <property type="entry name" value="PROKAR_LIPOPROTEIN"/>
    <property type="match status" value="1"/>
</dbReference>
<dbReference type="Proteomes" id="UP000239724">
    <property type="component" value="Unassembled WGS sequence"/>
</dbReference>
<dbReference type="AlphaFoldDB" id="A0A2S6NIZ0"/>
<name>A0A2S6NIZ0_RHOGL</name>
<comment type="caution">
    <text evidence="1">The sequence shown here is derived from an EMBL/GenBank/DDBJ whole genome shotgun (WGS) entry which is preliminary data.</text>
</comment>
<proteinExistence type="predicted"/>
<accession>A0A2S6NIZ0</accession>
<evidence type="ECO:0000313" key="1">
    <source>
        <dbReference type="EMBL" id="PPQ34527.1"/>
    </source>
</evidence>
<gene>
    <name evidence="1" type="ORF">CCS01_10505</name>
</gene>
<protein>
    <recommendedName>
        <fullName evidence="3">Lipoprotein</fullName>
    </recommendedName>
</protein>
<reference evidence="1 2" key="1">
    <citation type="journal article" date="2018" name="Arch. Microbiol.">
        <title>New insights into the metabolic potential of the phototrophic purple bacterium Rhodopila globiformis DSM 161(T) from its draft genome sequence and evidence for a vanadium-dependent nitrogenase.</title>
        <authorList>
            <person name="Imhoff J.F."/>
            <person name="Rahn T."/>
            <person name="Kunzel S."/>
            <person name="Neulinger S.C."/>
        </authorList>
    </citation>
    <scope>NUCLEOTIDE SEQUENCE [LARGE SCALE GENOMIC DNA]</scope>
    <source>
        <strain evidence="1 2">DSM 161</strain>
    </source>
</reference>
<sequence>MLPRHLLPFLLLTCAGVLSGCSSVLTTSTADIAGIAGAGIAGAVTKSPTGAAAIGLGVAAGANAGLQYVERDVHGKEQDTIAQAAGPLQPGDIGHWSVVHRIPIEANQHGDVVVTGVVGGKDFTCKEIIFSVNTTDKAGEHRSFYTASVCLDGKTWKWASAEPATARWGSLQ</sequence>
<evidence type="ECO:0008006" key="3">
    <source>
        <dbReference type="Google" id="ProtNLM"/>
    </source>
</evidence>
<dbReference type="EMBL" id="NHRY01000106">
    <property type="protein sequence ID" value="PPQ34527.1"/>
    <property type="molecule type" value="Genomic_DNA"/>
</dbReference>
<organism evidence="1 2">
    <name type="scientific">Rhodopila globiformis</name>
    <name type="common">Rhodopseudomonas globiformis</name>
    <dbReference type="NCBI Taxonomy" id="1071"/>
    <lineage>
        <taxon>Bacteria</taxon>
        <taxon>Pseudomonadati</taxon>
        <taxon>Pseudomonadota</taxon>
        <taxon>Alphaproteobacteria</taxon>
        <taxon>Acetobacterales</taxon>
        <taxon>Acetobacteraceae</taxon>
        <taxon>Rhodopila</taxon>
    </lineage>
</organism>